<proteinExistence type="inferred from homology"/>
<keyword evidence="9" id="KW-1185">Reference proteome</keyword>
<dbReference type="SUPFAM" id="SSF56112">
    <property type="entry name" value="Protein kinase-like (PK-like)"/>
    <property type="match status" value="1"/>
</dbReference>
<evidence type="ECO:0000256" key="2">
    <source>
        <dbReference type="ARBA" id="ARBA00022741"/>
    </source>
</evidence>
<dbReference type="GO" id="GO:0005524">
    <property type="term" value="F:ATP binding"/>
    <property type="evidence" value="ECO:0007669"/>
    <property type="project" value="UniProtKB-UniRule"/>
</dbReference>
<dbReference type="InterPro" id="IPR000719">
    <property type="entry name" value="Prot_kinase_dom"/>
</dbReference>
<accession>A0A9R1ACQ6</accession>
<dbReference type="Pfam" id="PF00069">
    <property type="entry name" value="Pkinase"/>
    <property type="match status" value="1"/>
</dbReference>
<evidence type="ECO:0000259" key="7">
    <source>
        <dbReference type="PROSITE" id="PS50011"/>
    </source>
</evidence>
<dbReference type="FunFam" id="3.30.200.20:FF:000465">
    <property type="entry name" value="Cysteine-rich receptor-like protein kinase 6"/>
    <property type="match status" value="1"/>
</dbReference>
<dbReference type="OMA" id="RIMNSHT"/>
<dbReference type="InterPro" id="IPR017441">
    <property type="entry name" value="Protein_kinase_ATP_BS"/>
</dbReference>
<evidence type="ECO:0000313" key="9">
    <source>
        <dbReference type="Proteomes" id="UP000324705"/>
    </source>
</evidence>
<dbReference type="Gramene" id="TRITD7Bv1G226050.1">
    <property type="protein sequence ID" value="TRITD7Bv1G226050.1"/>
    <property type="gene ID" value="TRITD7Bv1G226050"/>
</dbReference>
<evidence type="ECO:0000256" key="4">
    <source>
        <dbReference type="ARBA" id="ARBA00022840"/>
    </source>
</evidence>
<keyword evidence="1" id="KW-0808">Transferase</keyword>
<evidence type="ECO:0000256" key="6">
    <source>
        <dbReference type="RuleBase" id="RU000304"/>
    </source>
</evidence>
<name>A0A9R1ACQ6_TRITD</name>
<dbReference type="FunFam" id="1.10.510.10:FF:000870">
    <property type="entry name" value="OSJNBa0016N04.16-like protein"/>
    <property type="match status" value="1"/>
</dbReference>
<dbReference type="Gene3D" id="3.30.200.20">
    <property type="entry name" value="Phosphorylase Kinase, domain 1"/>
    <property type="match status" value="1"/>
</dbReference>
<dbReference type="PROSITE" id="PS00107">
    <property type="entry name" value="PROTEIN_KINASE_ATP"/>
    <property type="match status" value="1"/>
</dbReference>
<dbReference type="InterPro" id="IPR011009">
    <property type="entry name" value="Kinase-like_dom_sf"/>
</dbReference>
<dbReference type="GO" id="GO:0004674">
    <property type="term" value="F:protein serine/threonine kinase activity"/>
    <property type="evidence" value="ECO:0007669"/>
    <property type="project" value="UniProtKB-KW"/>
</dbReference>
<dbReference type="PANTHER" id="PTHR45707:SF50">
    <property type="entry name" value="VESICLE-ASSOCIATED PROTEIN 1-1"/>
    <property type="match status" value="1"/>
</dbReference>
<sequence length="267" mass="30429">MDMLEHILDGREEPTNLPFALLKNITDNFSEEREIGQGGFGTVYKGVLPNGNVAVKRIMNSHTIDENLFYGEVNSLLKVNHQNVVRFLGYCANTEQIAVKLDGAREYIYAEIRERLFCFEYISNGSLQKHITDESSGLEWDMRYEMIKGICTGLHFLHEKCRIVHLDLKPENILMDTTMIPKISDFGLSKIFGSKQSRIITNHCTGSRGYMAPEYSIQGIVSMKADIFSLGVIIIEIITGHRDYPSYRLDSPQSTSISFQQYRGKVR</sequence>
<comment type="similarity">
    <text evidence="6">Belongs to the protein kinase superfamily.</text>
</comment>
<organism evidence="8 9">
    <name type="scientific">Triticum turgidum subsp. durum</name>
    <name type="common">Durum wheat</name>
    <name type="synonym">Triticum durum</name>
    <dbReference type="NCBI Taxonomy" id="4567"/>
    <lineage>
        <taxon>Eukaryota</taxon>
        <taxon>Viridiplantae</taxon>
        <taxon>Streptophyta</taxon>
        <taxon>Embryophyta</taxon>
        <taxon>Tracheophyta</taxon>
        <taxon>Spermatophyta</taxon>
        <taxon>Magnoliopsida</taxon>
        <taxon>Liliopsida</taxon>
        <taxon>Poales</taxon>
        <taxon>Poaceae</taxon>
        <taxon>BOP clade</taxon>
        <taxon>Pooideae</taxon>
        <taxon>Triticodae</taxon>
        <taxon>Triticeae</taxon>
        <taxon>Triticinae</taxon>
        <taxon>Triticum</taxon>
    </lineage>
</organism>
<keyword evidence="6" id="KW-0723">Serine/threonine-protein kinase</keyword>
<keyword evidence="4 5" id="KW-0067">ATP-binding</keyword>
<evidence type="ECO:0000256" key="3">
    <source>
        <dbReference type="ARBA" id="ARBA00022777"/>
    </source>
</evidence>
<keyword evidence="2 5" id="KW-0547">Nucleotide-binding</keyword>
<dbReference type="InterPro" id="IPR008271">
    <property type="entry name" value="Ser/Thr_kinase_AS"/>
</dbReference>
<feature type="binding site" evidence="5">
    <location>
        <position position="56"/>
    </location>
    <ligand>
        <name>ATP</name>
        <dbReference type="ChEBI" id="CHEBI:30616"/>
    </ligand>
</feature>
<dbReference type="Gene3D" id="1.10.510.10">
    <property type="entry name" value="Transferase(Phosphotransferase) domain 1"/>
    <property type="match status" value="1"/>
</dbReference>
<dbReference type="PIRSF" id="PIRSF000654">
    <property type="entry name" value="Integrin-linked_kinase"/>
    <property type="match status" value="1"/>
</dbReference>
<evidence type="ECO:0000313" key="8">
    <source>
        <dbReference type="EMBL" id="VAI93787.1"/>
    </source>
</evidence>
<dbReference type="PROSITE" id="PS50011">
    <property type="entry name" value="PROTEIN_KINASE_DOM"/>
    <property type="match status" value="1"/>
</dbReference>
<dbReference type="PANTHER" id="PTHR45707">
    <property type="entry name" value="C2 CALCIUM/LIPID-BINDING PLANT PHOSPHORIBOSYLTRANSFERASE FAMILY PROTEIN"/>
    <property type="match status" value="1"/>
</dbReference>
<feature type="domain" description="Protein kinase" evidence="7">
    <location>
        <begin position="29"/>
        <end position="267"/>
    </location>
</feature>
<dbReference type="SMART" id="SM00220">
    <property type="entry name" value="S_TKc"/>
    <property type="match status" value="1"/>
</dbReference>
<dbReference type="PROSITE" id="PS00108">
    <property type="entry name" value="PROTEIN_KINASE_ST"/>
    <property type="match status" value="1"/>
</dbReference>
<dbReference type="AlphaFoldDB" id="A0A9R1ACQ6"/>
<dbReference type="Proteomes" id="UP000324705">
    <property type="component" value="Chromosome 7B"/>
</dbReference>
<evidence type="ECO:0000256" key="5">
    <source>
        <dbReference type="PROSITE-ProRule" id="PRU10141"/>
    </source>
</evidence>
<evidence type="ECO:0000256" key="1">
    <source>
        <dbReference type="ARBA" id="ARBA00022679"/>
    </source>
</evidence>
<protein>
    <recommendedName>
        <fullName evidence="7">Protein kinase domain-containing protein</fullName>
    </recommendedName>
</protein>
<dbReference type="EMBL" id="LT934124">
    <property type="protein sequence ID" value="VAI93787.1"/>
    <property type="molecule type" value="Genomic_DNA"/>
</dbReference>
<keyword evidence="3" id="KW-0418">Kinase</keyword>
<gene>
    <name evidence="8" type="ORF">TRITD_7Bv1G226050</name>
</gene>
<reference evidence="8 9" key="1">
    <citation type="submission" date="2017-09" db="EMBL/GenBank/DDBJ databases">
        <authorList>
            <consortium name="International Durum Wheat Genome Sequencing Consortium (IDWGSC)"/>
            <person name="Milanesi L."/>
        </authorList>
    </citation>
    <scope>NUCLEOTIDE SEQUENCE [LARGE SCALE GENOMIC DNA]</scope>
    <source>
        <strain evidence="9">cv. Svevo</strain>
    </source>
</reference>